<dbReference type="GO" id="GO:0008171">
    <property type="term" value="F:O-methyltransferase activity"/>
    <property type="evidence" value="ECO:0007669"/>
    <property type="project" value="InterPro"/>
</dbReference>
<keyword evidence="3" id="KW-0949">S-adenosyl-L-methionine</keyword>
<dbReference type="PANTHER" id="PTHR43846:SF1">
    <property type="entry name" value="TRNA URIDINE(34) HYDROXYLASE"/>
    <property type="match status" value="1"/>
</dbReference>
<evidence type="ECO:0000313" key="7">
    <source>
        <dbReference type="Proteomes" id="UP000019132"/>
    </source>
</evidence>
<dbReference type="PANTHER" id="PTHR43846">
    <property type="entry name" value="UPF0176 PROTEIN YCEA"/>
    <property type="match status" value="1"/>
</dbReference>
<dbReference type="EnsemblProtists" id="PYU1_T001032">
    <property type="protein sequence ID" value="PYU1_T001032"/>
    <property type="gene ID" value="PYU1_G001032"/>
</dbReference>
<keyword evidence="7" id="KW-1185">Reference proteome</keyword>
<dbReference type="PROSITE" id="PS50206">
    <property type="entry name" value="RHODANESE_3"/>
    <property type="match status" value="1"/>
</dbReference>
<keyword evidence="2" id="KW-0808">Transferase</keyword>
<dbReference type="Gene3D" id="3.40.50.150">
    <property type="entry name" value="Vaccinia Virus protein VP39"/>
    <property type="match status" value="1"/>
</dbReference>
<dbReference type="EMBL" id="GL376620">
    <property type="status" value="NOT_ANNOTATED_CDS"/>
    <property type="molecule type" value="Genomic_DNA"/>
</dbReference>
<dbReference type="InterPro" id="IPR002935">
    <property type="entry name" value="SAM_O-MeTrfase"/>
</dbReference>
<dbReference type="InterPro" id="IPR040503">
    <property type="entry name" value="TRHO_N"/>
</dbReference>
<evidence type="ECO:0000313" key="6">
    <source>
        <dbReference type="EnsemblProtists" id="PYU1_T001032"/>
    </source>
</evidence>
<feature type="domain" description="Rhodanese" evidence="5">
    <location>
        <begin position="205"/>
        <end position="307"/>
    </location>
</feature>
<dbReference type="InterPro" id="IPR029063">
    <property type="entry name" value="SAM-dependent_MTases_sf"/>
</dbReference>
<dbReference type="OMA" id="HVNCANT"/>
<evidence type="ECO:0000259" key="5">
    <source>
        <dbReference type="PROSITE" id="PS50206"/>
    </source>
</evidence>
<sequence>MRRTFSSGVASALWSPRPAAALHAPSRVDISNHRGAAFSTSSDVQKGTKSSFRQYVSLYHYTPLPQDELPWLRRRMLAVWRQMDVRGRIYVSQEGVNAQVTMPQACVAVFADSFPDVFTRKNMFLGALIPATGSKTDGDAHDKETQELKSAARHVAEPFETLHVRIRDQIVRDGFEKGHLDLQDSGNALPPKEWHQRLQERNANQDDSTLVLDVRNFYEHEIGRFDGATRIMVDTFRDTFDAVDEILARHEAQHDGEKPKEVMMYCTGGIRCEKVGAYLAQYKGITNVHKLHGGIVNYMRFLQESEKEAEEDKNKAVESLFKGKNFVFDQRCITNGVDAVDVTPDVLGECFQCGEPCNQHTNCLNLMCGGLILQCAKCAAQFRGTCSDACKEELLKMNTLKAPAALKAYRKQHAERWKPAIPNALPKYRQHLKIHPIPPAMQHGASSFCTHAGKDITRGMAVDEKARLNAYVNRMSSGHDDEQLLAELREMTVRDLSKAIQLVDEPQGRLLSFLVQLTRAKRVLEIGCFTGYSAICLANGLAKDGILTTCDVDADTMRVAETYFARSKRASQIQSVLSDGMAYLDALGERRSTSTDDDKTQFDVIFVDANKRQYLAYYEAILEKQLLHHNGLLIFDNTLFRGRVLACDLGTGSKKERIAQGLANFNVHVASDPRTAQVLLPLWDGLTIVRQV</sequence>
<dbReference type="InterPro" id="IPR022111">
    <property type="entry name" value="Rhodanese_C"/>
</dbReference>
<dbReference type="SUPFAM" id="SSF53335">
    <property type="entry name" value="S-adenosyl-L-methionine-dependent methyltransferases"/>
    <property type="match status" value="1"/>
</dbReference>
<dbReference type="SUPFAM" id="SSF52821">
    <property type="entry name" value="Rhodanese/Cell cycle control phosphatase"/>
    <property type="match status" value="1"/>
</dbReference>
<name>K3W7U1_GLOUD</name>
<dbReference type="InterPro" id="IPR036873">
    <property type="entry name" value="Rhodanese-like_dom_sf"/>
</dbReference>
<dbReference type="Pfam" id="PF12368">
    <property type="entry name" value="Rhodanese_C"/>
    <property type="match status" value="1"/>
</dbReference>
<dbReference type="VEuPathDB" id="FungiDB:PYU1_G001032"/>
<reference evidence="6" key="3">
    <citation type="submission" date="2015-02" db="UniProtKB">
        <authorList>
            <consortium name="EnsemblProtists"/>
        </authorList>
    </citation>
    <scope>IDENTIFICATION</scope>
    <source>
        <strain evidence="6">DAOM BR144</strain>
    </source>
</reference>
<reference evidence="7" key="2">
    <citation type="submission" date="2010-04" db="EMBL/GenBank/DDBJ databases">
        <authorList>
            <person name="Buell R."/>
            <person name="Hamilton J."/>
            <person name="Hostetler J."/>
        </authorList>
    </citation>
    <scope>NUCLEOTIDE SEQUENCE [LARGE SCALE GENOMIC DNA]</scope>
    <source>
        <strain evidence="7">DAOM:BR144</strain>
    </source>
</reference>
<evidence type="ECO:0000256" key="4">
    <source>
        <dbReference type="ARBA" id="ARBA00023453"/>
    </source>
</evidence>
<proteinExistence type="inferred from homology"/>
<keyword evidence="1" id="KW-0489">Methyltransferase</keyword>
<dbReference type="GO" id="GO:0032259">
    <property type="term" value="P:methylation"/>
    <property type="evidence" value="ECO:0007669"/>
    <property type="project" value="UniProtKB-KW"/>
</dbReference>
<dbReference type="Gene3D" id="3.30.70.100">
    <property type="match status" value="1"/>
</dbReference>
<dbReference type="HOGENOM" id="CLU_428654_0_0_1"/>
<dbReference type="Gene3D" id="3.40.250.10">
    <property type="entry name" value="Rhodanese-like domain"/>
    <property type="match status" value="1"/>
</dbReference>
<dbReference type="SMART" id="SM00450">
    <property type="entry name" value="RHOD"/>
    <property type="match status" value="1"/>
</dbReference>
<accession>K3W7U1</accession>
<evidence type="ECO:0000256" key="3">
    <source>
        <dbReference type="ARBA" id="ARBA00022691"/>
    </source>
</evidence>
<dbReference type="Pfam" id="PF17773">
    <property type="entry name" value="UPF0176_N"/>
    <property type="match status" value="1"/>
</dbReference>
<dbReference type="AlphaFoldDB" id="K3W7U1"/>
<reference evidence="7" key="1">
    <citation type="journal article" date="2010" name="Genome Biol.">
        <title>Genome sequence of the necrotrophic plant pathogen Pythium ultimum reveals original pathogenicity mechanisms and effector repertoire.</title>
        <authorList>
            <person name="Levesque C.A."/>
            <person name="Brouwer H."/>
            <person name="Cano L."/>
            <person name="Hamilton J.P."/>
            <person name="Holt C."/>
            <person name="Huitema E."/>
            <person name="Raffaele S."/>
            <person name="Robideau G.P."/>
            <person name="Thines M."/>
            <person name="Win J."/>
            <person name="Zerillo M.M."/>
            <person name="Beakes G.W."/>
            <person name="Boore J.L."/>
            <person name="Busam D."/>
            <person name="Dumas B."/>
            <person name="Ferriera S."/>
            <person name="Fuerstenberg S.I."/>
            <person name="Gachon C.M."/>
            <person name="Gaulin E."/>
            <person name="Govers F."/>
            <person name="Grenville-Briggs L."/>
            <person name="Horner N."/>
            <person name="Hostetler J."/>
            <person name="Jiang R.H."/>
            <person name="Johnson J."/>
            <person name="Krajaejun T."/>
            <person name="Lin H."/>
            <person name="Meijer H.J."/>
            <person name="Moore B."/>
            <person name="Morris P."/>
            <person name="Phuntmart V."/>
            <person name="Puiu D."/>
            <person name="Shetty J."/>
            <person name="Stajich J.E."/>
            <person name="Tripathy S."/>
            <person name="Wawra S."/>
            <person name="van West P."/>
            <person name="Whitty B.R."/>
            <person name="Coutinho P.M."/>
            <person name="Henrissat B."/>
            <person name="Martin F."/>
            <person name="Thomas P.D."/>
            <person name="Tyler B.M."/>
            <person name="De Vries R.P."/>
            <person name="Kamoun S."/>
            <person name="Yandell M."/>
            <person name="Tisserat N."/>
            <person name="Buell C.R."/>
        </authorList>
    </citation>
    <scope>NUCLEOTIDE SEQUENCE</scope>
    <source>
        <strain evidence="7">DAOM:BR144</strain>
    </source>
</reference>
<dbReference type="InterPro" id="IPR001763">
    <property type="entry name" value="Rhodanese-like_dom"/>
</dbReference>
<dbReference type="Pfam" id="PF00581">
    <property type="entry name" value="Rhodanese"/>
    <property type="match status" value="1"/>
</dbReference>
<dbReference type="Pfam" id="PF01596">
    <property type="entry name" value="Methyltransf_3"/>
    <property type="match status" value="1"/>
</dbReference>
<organism evidence="6 7">
    <name type="scientific">Globisporangium ultimum (strain ATCC 200006 / CBS 805.95 / DAOM BR144)</name>
    <name type="common">Pythium ultimum</name>
    <dbReference type="NCBI Taxonomy" id="431595"/>
    <lineage>
        <taxon>Eukaryota</taxon>
        <taxon>Sar</taxon>
        <taxon>Stramenopiles</taxon>
        <taxon>Oomycota</taxon>
        <taxon>Peronosporomycetes</taxon>
        <taxon>Pythiales</taxon>
        <taxon>Pythiaceae</taxon>
        <taxon>Globisporangium</taxon>
    </lineage>
</organism>
<evidence type="ECO:0000256" key="1">
    <source>
        <dbReference type="ARBA" id="ARBA00022603"/>
    </source>
</evidence>
<dbReference type="CDD" id="cd02440">
    <property type="entry name" value="AdoMet_MTases"/>
    <property type="match status" value="1"/>
</dbReference>
<dbReference type="Proteomes" id="UP000019132">
    <property type="component" value="Unassembled WGS sequence"/>
</dbReference>
<evidence type="ECO:0000256" key="2">
    <source>
        <dbReference type="ARBA" id="ARBA00022679"/>
    </source>
</evidence>
<dbReference type="STRING" id="431595.K3W7U1"/>
<dbReference type="PROSITE" id="PS51682">
    <property type="entry name" value="SAM_OMT_I"/>
    <property type="match status" value="1"/>
</dbReference>
<protein>
    <recommendedName>
        <fullName evidence="5">Rhodanese domain-containing protein</fullName>
    </recommendedName>
</protein>
<dbReference type="InParanoid" id="K3W7U1"/>
<comment type="similarity">
    <text evidence="4">Belongs to the class I-like SAM-binding methyltransferase superfamily. Cation-dependent O-methyltransferase family.</text>
</comment>
<dbReference type="eggNOG" id="KOG1663">
    <property type="taxonomic scope" value="Eukaryota"/>
</dbReference>